<feature type="chain" id="PRO_5026092662" evidence="1">
    <location>
        <begin position="27"/>
        <end position="152"/>
    </location>
</feature>
<dbReference type="RefSeq" id="WP_157707908.1">
    <property type="nucleotide sequence ID" value="NZ_CP034348.1"/>
</dbReference>
<dbReference type="NCBIfam" id="NF041384">
    <property type="entry name" value="YHS_seleno_dom"/>
    <property type="match status" value="1"/>
</dbReference>
<gene>
    <name evidence="3" type="ORF">EI983_13520</name>
</gene>
<dbReference type="EMBL" id="CP034348">
    <property type="protein sequence ID" value="QGX99227.1"/>
    <property type="molecule type" value="Genomic_DNA"/>
</dbReference>
<dbReference type="KEGG" id="rom:EI983_13520"/>
<feature type="signal peptide" evidence="1">
    <location>
        <begin position="1"/>
        <end position="26"/>
    </location>
</feature>
<evidence type="ECO:0000259" key="2">
    <source>
        <dbReference type="Pfam" id="PF04945"/>
    </source>
</evidence>
<protein>
    <submittedName>
        <fullName evidence="3">YHS domain-containing protein</fullName>
    </submittedName>
</protein>
<name>A0A6I6IUP3_9RHOB</name>
<evidence type="ECO:0000256" key="1">
    <source>
        <dbReference type="SAM" id="SignalP"/>
    </source>
</evidence>
<keyword evidence="4" id="KW-1185">Reference proteome</keyword>
<reference evidence="4" key="1">
    <citation type="submission" date="2018-12" db="EMBL/GenBank/DDBJ databases">
        <title>Complete genome sequence of Roseovarius sp. MME-070.</title>
        <authorList>
            <person name="Nam Y.-D."/>
            <person name="Kang J."/>
            <person name="Chung W.-H."/>
            <person name="Park Y.S."/>
        </authorList>
    </citation>
    <scope>NUCLEOTIDE SEQUENCE [LARGE SCALE GENOMIC DNA]</scope>
    <source>
        <strain evidence="4">MME-070</strain>
    </source>
</reference>
<dbReference type="InterPro" id="IPR007029">
    <property type="entry name" value="YHS_dom"/>
</dbReference>
<feature type="domain" description="YHS" evidence="2">
    <location>
        <begin position="45"/>
        <end position="90"/>
    </location>
</feature>
<dbReference type="PROSITE" id="PS51318">
    <property type="entry name" value="TAT"/>
    <property type="match status" value="1"/>
</dbReference>
<dbReference type="Proteomes" id="UP000428330">
    <property type="component" value="Chromosome"/>
</dbReference>
<evidence type="ECO:0000313" key="4">
    <source>
        <dbReference type="Proteomes" id="UP000428330"/>
    </source>
</evidence>
<organism evidence="3 4">
    <name type="scientific">Roseovarius faecimaris</name>
    <dbReference type="NCBI Taxonomy" id="2494550"/>
    <lineage>
        <taxon>Bacteria</taxon>
        <taxon>Pseudomonadati</taxon>
        <taxon>Pseudomonadota</taxon>
        <taxon>Alphaproteobacteria</taxon>
        <taxon>Rhodobacterales</taxon>
        <taxon>Roseobacteraceae</taxon>
        <taxon>Roseovarius</taxon>
    </lineage>
</organism>
<dbReference type="InterPro" id="IPR006311">
    <property type="entry name" value="TAT_signal"/>
</dbReference>
<evidence type="ECO:0000313" key="3">
    <source>
        <dbReference type="EMBL" id="QGX99227.1"/>
    </source>
</evidence>
<accession>A0A6I6IUP3</accession>
<proteinExistence type="predicted"/>
<dbReference type="Pfam" id="PF04945">
    <property type="entry name" value="YHS"/>
    <property type="match status" value="1"/>
</dbReference>
<dbReference type="OrthoDB" id="344729at2"/>
<sequence>MPTRRRFLTAAASLPALALFSRPSFAAQPEVFTTESVAINGYDPVAYFTQGKPVKGNDTHKSSYNGATWHFSSAENKAAFDAAPADFAPQFGGYCAYAVSRGYTAPTDPDAWSVYDGKLYLNYSLRARELWSADIPGNIAKGEANWPAVLSQ</sequence>
<dbReference type="AlphaFoldDB" id="A0A6I6IUP3"/>
<keyword evidence="1" id="KW-0732">Signal</keyword>